<dbReference type="Proteomes" id="UP001304467">
    <property type="component" value="Unassembled WGS sequence"/>
</dbReference>
<dbReference type="InterPro" id="IPR016205">
    <property type="entry name" value="Glycerol_DH"/>
</dbReference>
<evidence type="ECO:0000256" key="8">
    <source>
        <dbReference type="ARBA" id="ARBA00049006"/>
    </source>
</evidence>
<comment type="caution">
    <text evidence="10">The sequence shown here is derived from an EMBL/GenBank/DDBJ whole genome shotgun (WGS) entry which is preliminary data.</text>
</comment>
<proteinExistence type="inferred from homology"/>
<keyword evidence="2" id="KW-0479">Metal-binding</keyword>
<evidence type="ECO:0000256" key="4">
    <source>
        <dbReference type="ARBA" id="ARBA00023027"/>
    </source>
</evidence>
<evidence type="ECO:0000256" key="3">
    <source>
        <dbReference type="ARBA" id="ARBA00023002"/>
    </source>
</evidence>
<comment type="similarity">
    <text evidence="1">Belongs to the iron-containing alcohol dehydrogenase family.</text>
</comment>
<evidence type="ECO:0000256" key="5">
    <source>
        <dbReference type="ARBA" id="ARBA00037918"/>
    </source>
</evidence>
<keyword evidence="11" id="KW-1185">Reference proteome</keyword>
<dbReference type="InterPro" id="IPR018211">
    <property type="entry name" value="ADH_Fe_CS"/>
</dbReference>
<dbReference type="EC" id="1.1.1.6" evidence="6"/>
<comment type="pathway">
    <text evidence="5">Polyol metabolism; glycerol fermentation; glycerone phosphate from glycerol (oxidative route): step 1/2.</text>
</comment>
<evidence type="ECO:0000256" key="7">
    <source>
        <dbReference type="ARBA" id="ARBA00040132"/>
    </source>
</evidence>
<dbReference type="Gene3D" id="1.20.1090.10">
    <property type="entry name" value="Dehydroquinate synthase-like - alpha domain"/>
    <property type="match status" value="1"/>
</dbReference>
<dbReference type="PANTHER" id="PTHR43616:SF5">
    <property type="entry name" value="GLYCEROL DEHYDROGENASE 1"/>
    <property type="match status" value="1"/>
</dbReference>
<dbReference type="InterPro" id="IPR001670">
    <property type="entry name" value="ADH_Fe/GldA"/>
</dbReference>
<reference evidence="10 11" key="1">
    <citation type="journal article" date="2023" name="Front. Microbiol.">
        <title>Genomic analyses of Burkholderia respiratory isolates indicates two evolutionarily distinct B. anthina clades.</title>
        <authorList>
            <person name="Pham A."/>
            <person name="Volmer J.G."/>
            <person name="Chambers D.C."/>
            <person name="Smith D.J."/>
            <person name="Reid D.W."/>
            <person name="Burr L."/>
            <person name="Wells T.J."/>
        </authorList>
    </citation>
    <scope>NUCLEOTIDE SEQUENCE [LARGE SCALE GENOMIC DNA]</scope>
    <source>
        <strain evidence="10 11">BCCIQ07A</strain>
    </source>
</reference>
<dbReference type="Gene3D" id="3.40.50.1970">
    <property type="match status" value="1"/>
</dbReference>
<dbReference type="EMBL" id="JAWRLE010000001">
    <property type="protein sequence ID" value="MEB2577373.1"/>
    <property type="molecule type" value="Genomic_DNA"/>
</dbReference>
<evidence type="ECO:0000259" key="9">
    <source>
        <dbReference type="Pfam" id="PF00465"/>
    </source>
</evidence>
<evidence type="ECO:0000313" key="10">
    <source>
        <dbReference type="EMBL" id="MEB2577373.1"/>
    </source>
</evidence>
<protein>
    <recommendedName>
        <fullName evidence="7">Glycerol dehydrogenase</fullName>
        <ecNumber evidence="6">1.1.1.6</ecNumber>
    </recommendedName>
</protein>
<evidence type="ECO:0000313" key="11">
    <source>
        <dbReference type="Proteomes" id="UP001304467"/>
    </source>
</evidence>
<keyword evidence="4" id="KW-0520">NAD</keyword>
<evidence type="ECO:0000256" key="6">
    <source>
        <dbReference type="ARBA" id="ARBA00039147"/>
    </source>
</evidence>
<evidence type="ECO:0000256" key="1">
    <source>
        <dbReference type="ARBA" id="ARBA00007358"/>
    </source>
</evidence>
<organism evidence="10 11">
    <name type="scientific">Burkholderia anthinoferrum</name>
    <dbReference type="NCBI Taxonomy" id="3090833"/>
    <lineage>
        <taxon>Bacteria</taxon>
        <taxon>Pseudomonadati</taxon>
        <taxon>Pseudomonadota</taxon>
        <taxon>Betaproteobacteria</taxon>
        <taxon>Burkholderiales</taxon>
        <taxon>Burkholderiaceae</taxon>
        <taxon>Burkholderia</taxon>
    </lineage>
</organism>
<comment type="catalytic activity">
    <reaction evidence="8">
        <text>glycerol + NAD(+) = dihydroxyacetone + NADH + H(+)</text>
        <dbReference type="Rhea" id="RHEA:13769"/>
        <dbReference type="ChEBI" id="CHEBI:15378"/>
        <dbReference type="ChEBI" id="CHEBI:16016"/>
        <dbReference type="ChEBI" id="CHEBI:17754"/>
        <dbReference type="ChEBI" id="CHEBI:57540"/>
        <dbReference type="ChEBI" id="CHEBI:57945"/>
        <dbReference type="EC" id="1.1.1.6"/>
    </reaction>
</comment>
<name>A0ABU5WE38_9BURK</name>
<sequence length="415" mass="45011">MLPGVLANTPSKPCFMGPSRPAILECVLHRWSSARQFDCIRFRPRIDPSSLLLEIMTALIFGSPGRYIQGDGVLDEIGQYIRDCSERALVLCDIFVKRQFGARIAASCDAHGIDVLWLAFDGELTDRKVRELERATQSFDYGVVVAIGGGKTLDAGKALVDTAGCALITVPTVASNDSPTSKNYVLYDDNHQLASVRHLPRSAAYVLVDTAVIAKAPTHFLLAGIGDAISKYFEAEQCLRSGGKNMFGARSSYSAYILARECFSLIRSDAETVLDELAHGRTGHGFDRLVEAVILMSGLGFESAGLSIAHSMTRGLSRIETAAAAPHGLQVAYALLVQLQLEGRAPDFMRDLTGLYERIGLPVRLSDLGPGAVTRDHYETVARFTLQAPHSANFERPLRVEDLVAAMDAIDHATA</sequence>
<accession>A0ABU5WE38</accession>
<feature type="domain" description="Alcohol dehydrogenase iron-type/glycerol dehydrogenase GldA" evidence="9">
    <location>
        <begin position="64"/>
        <end position="210"/>
    </location>
</feature>
<evidence type="ECO:0000256" key="2">
    <source>
        <dbReference type="ARBA" id="ARBA00022723"/>
    </source>
</evidence>
<dbReference type="SUPFAM" id="SSF56796">
    <property type="entry name" value="Dehydroquinate synthase-like"/>
    <property type="match status" value="1"/>
</dbReference>
<keyword evidence="3 10" id="KW-0560">Oxidoreductase</keyword>
<dbReference type="PANTHER" id="PTHR43616">
    <property type="entry name" value="GLYCEROL DEHYDROGENASE"/>
    <property type="match status" value="1"/>
</dbReference>
<dbReference type="PROSITE" id="PS00913">
    <property type="entry name" value="ADH_IRON_1"/>
    <property type="match status" value="1"/>
</dbReference>
<dbReference type="CDD" id="cd08170">
    <property type="entry name" value="GlyDH"/>
    <property type="match status" value="1"/>
</dbReference>
<dbReference type="Pfam" id="PF00465">
    <property type="entry name" value="Fe-ADH"/>
    <property type="match status" value="1"/>
</dbReference>
<dbReference type="GO" id="GO:0008888">
    <property type="term" value="F:glycerol dehydrogenase (NAD+) activity"/>
    <property type="evidence" value="ECO:0007669"/>
    <property type="project" value="UniProtKB-EC"/>
</dbReference>
<gene>
    <name evidence="10" type="ORF">SB593_00170</name>
</gene>